<accession>A0A0G4PPY6</accession>
<sequence>MLASEEILTAFNEILDIRQAYGWNRTEIFGFMHHVVENWHLYDLQADEQQPLRAILQEIKMLCPPDGASFAEPGLEPFQSTKRGINPMWNPRSPTEGSKFCLKTFVHKGIPYSGIFDLLGLFLSSISRAPNRATTRNFYLPILAMYAKWAAELNEPGPKMFNCTWIKEGPGKGTFFLGASLAGYLGGRGSNQTGTWAEVVKGARWALINDPVVQMSGFSMYDSPAFRLTGARKWFGSCAEVYPLVNLLQNGSNPSAIHGIALRDRGVKPEKYEDRQSGEVWRWTRNLCDNCAALVNMWGGVPENFDRLADITGAPL</sequence>
<gene>
    <name evidence="1" type="ORF">PCAMFM013_S026g000091</name>
</gene>
<dbReference type="EMBL" id="HG793159">
    <property type="protein sequence ID" value="CRL28226.1"/>
    <property type="molecule type" value="Genomic_DNA"/>
</dbReference>
<keyword evidence="2" id="KW-1185">Reference proteome</keyword>
<proteinExistence type="predicted"/>
<organism evidence="1 2">
    <name type="scientific">Penicillium camemberti (strain FM 013)</name>
    <dbReference type="NCBI Taxonomy" id="1429867"/>
    <lineage>
        <taxon>Eukaryota</taxon>
        <taxon>Fungi</taxon>
        <taxon>Dikarya</taxon>
        <taxon>Ascomycota</taxon>
        <taxon>Pezizomycotina</taxon>
        <taxon>Eurotiomycetes</taxon>
        <taxon>Eurotiomycetidae</taxon>
        <taxon>Eurotiales</taxon>
        <taxon>Aspergillaceae</taxon>
        <taxon>Penicillium</taxon>
    </lineage>
</organism>
<dbReference type="AlphaFoldDB" id="A0A0G4PPY6"/>
<reference evidence="1 2" key="1">
    <citation type="journal article" date="2014" name="Nat. Commun.">
        <title>Multiple recent horizontal transfers of a large genomic region in cheese making fungi.</title>
        <authorList>
            <person name="Cheeseman K."/>
            <person name="Ropars J."/>
            <person name="Renault P."/>
            <person name="Dupont J."/>
            <person name="Gouzy J."/>
            <person name="Branca A."/>
            <person name="Abraham A.L."/>
            <person name="Ceppi M."/>
            <person name="Conseiller E."/>
            <person name="Debuchy R."/>
            <person name="Malagnac F."/>
            <person name="Goarin A."/>
            <person name="Silar P."/>
            <person name="Lacoste S."/>
            <person name="Sallet E."/>
            <person name="Bensimon A."/>
            <person name="Giraud T."/>
            <person name="Brygoo Y."/>
        </authorList>
    </citation>
    <scope>NUCLEOTIDE SEQUENCE [LARGE SCALE GENOMIC DNA]</scope>
    <source>
        <strain evidence="2">FM 013</strain>
    </source>
</reference>
<evidence type="ECO:0000313" key="2">
    <source>
        <dbReference type="Proteomes" id="UP000053732"/>
    </source>
</evidence>
<evidence type="ECO:0000313" key="1">
    <source>
        <dbReference type="EMBL" id="CRL28226.1"/>
    </source>
</evidence>
<name>A0A0G4PPY6_PENC3</name>
<protein>
    <submittedName>
        <fullName evidence="1">Str. FM013</fullName>
    </submittedName>
</protein>
<dbReference type="Proteomes" id="UP000053732">
    <property type="component" value="Unassembled WGS sequence"/>
</dbReference>